<keyword evidence="5" id="KW-1185">Reference proteome</keyword>
<dbReference type="PANTHER" id="PTHR37815:SF3">
    <property type="entry name" value="UPF0397 PROTEIN SPR0429"/>
    <property type="match status" value="1"/>
</dbReference>
<dbReference type="InterPro" id="IPR009825">
    <property type="entry name" value="ECF_substrate-spec-like"/>
</dbReference>
<evidence type="ECO:0000256" key="1">
    <source>
        <dbReference type="ARBA" id="ARBA00022692"/>
    </source>
</evidence>
<sequence>MIGKKKKFSIYQLTVIGLMSAMVFVATNFRIEIPTPLGKTMLHLGNVMCLLSGIFFGGVTGGLAAGFGSAIYDLFDPAFAPEFWITFIMKFTMGFIAGKISHMRGFNGENKKINLIAAIVAAITYVLLYVCKTIFLQLIILESTWQAVSAVAVTKFLVSSTNAIIAVIASLALSISLRPALKAAGVFRKLER</sequence>
<gene>
    <name evidence="4" type="ORF">J2Z76_001465</name>
</gene>
<accession>A0ABS4GD49</accession>
<keyword evidence="3" id="KW-0472">Membrane</keyword>
<protein>
    <submittedName>
        <fullName evidence="4">Membrane protein</fullName>
    </submittedName>
</protein>
<dbReference type="RefSeq" id="WP_209511326.1">
    <property type="nucleotide sequence ID" value="NZ_JAGGKS010000003.1"/>
</dbReference>
<reference evidence="4 5" key="1">
    <citation type="submission" date="2021-03" db="EMBL/GenBank/DDBJ databases">
        <title>Genomic Encyclopedia of Type Strains, Phase IV (KMG-IV): sequencing the most valuable type-strain genomes for metagenomic binning, comparative biology and taxonomic classification.</title>
        <authorList>
            <person name="Goeker M."/>
        </authorList>
    </citation>
    <scope>NUCLEOTIDE SEQUENCE [LARGE SCALE GENOMIC DNA]</scope>
    <source>
        <strain evidence="4 5">DSM 24004</strain>
    </source>
</reference>
<evidence type="ECO:0000256" key="2">
    <source>
        <dbReference type="ARBA" id="ARBA00022989"/>
    </source>
</evidence>
<evidence type="ECO:0000313" key="5">
    <source>
        <dbReference type="Proteomes" id="UP001519342"/>
    </source>
</evidence>
<feature type="transmembrane region" description="Helical" evidence="3">
    <location>
        <begin position="43"/>
        <end position="71"/>
    </location>
</feature>
<name>A0ABS4GD49_9FIRM</name>
<evidence type="ECO:0000256" key="3">
    <source>
        <dbReference type="SAM" id="Phobius"/>
    </source>
</evidence>
<dbReference type="EMBL" id="JAGGKS010000003">
    <property type="protein sequence ID" value="MBP1925606.1"/>
    <property type="molecule type" value="Genomic_DNA"/>
</dbReference>
<dbReference type="Proteomes" id="UP001519342">
    <property type="component" value="Unassembled WGS sequence"/>
</dbReference>
<dbReference type="Gene3D" id="1.10.1760.20">
    <property type="match status" value="1"/>
</dbReference>
<keyword evidence="2 3" id="KW-1133">Transmembrane helix</keyword>
<comment type="caution">
    <text evidence="4">The sequence shown here is derived from an EMBL/GenBank/DDBJ whole genome shotgun (WGS) entry which is preliminary data.</text>
</comment>
<feature type="transmembrane region" description="Helical" evidence="3">
    <location>
        <begin position="160"/>
        <end position="181"/>
    </location>
</feature>
<dbReference type="Pfam" id="PF07155">
    <property type="entry name" value="ECF-ribofla_trS"/>
    <property type="match status" value="1"/>
</dbReference>
<dbReference type="PANTHER" id="PTHR37815">
    <property type="entry name" value="UPF0397 PROTEIN BC_2624-RELATED"/>
    <property type="match status" value="1"/>
</dbReference>
<proteinExistence type="predicted"/>
<feature type="transmembrane region" description="Helical" evidence="3">
    <location>
        <begin position="12"/>
        <end position="31"/>
    </location>
</feature>
<evidence type="ECO:0000313" key="4">
    <source>
        <dbReference type="EMBL" id="MBP1925606.1"/>
    </source>
</evidence>
<keyword evidence="1 3" id="KW-0812">Transmembrane</keyword>
<feature type="transmembrane region" description="Helical" evidence="3">
    <location>
        <begin position="83"/>
        <end position="101"/>
    </location>
</feature>
<feature type="transmembrane region" description="Helical" evidence="3">
    <location>
        <begin position="113"/>
        <end position="140"/>
    </location>
</feature>
<organism evidence="4 5">
    <name type="scientific">Sedimentibacter acidaminivorans</name>
    <dbReference type="NCBI Taxonomy" id="913099"/>
    <lineage>
        <taxon>Bacteria</taxon>
        <taxon>Bacillati</taxon>
        <taxon>Bacillota</taxon>
        <taxon>Tissierellia</taxon>
        <taxon>Sedimentibacter</taxon>
    </lineage>
</organism>